<feature type="compositionally biased region" description="Basic and acidic residues" evidence="1">
    <location>
        <begin position="117"/>
        <end position="216"/>
    </location>
</feature>
<reference evidence="4" key="1">
    <citation type="submission" date="2010-07" db="EMBL/GenBank/DDBJ databases">
        <title>The genome sequence of Gaeumannomyces graminis var. tritici strain R3-111a-1.</title>
        <authorList>
            <consortium name="The Broad Institute Genome Sequencing Platform"/>
            <person name="Ma L.-J."/>
            <person name="Dead R."/>
            <person name="Young S."/>
            <person name="Zeng Q."/>
            <person name="Koehrsen M."/>
            <person name="Alvarado L."/>
            <person name="Berlin A."/>
            <person name="Chapman S.B."/>
            <person name="Chen Z."/>
            <person name="Freedman E."/>
            <person name="Gellesch M."/>
            <person name="Goldberg J."/>
            <person name="Griggs A."/>
            <person name="Gujja S."/>
            <person name="Heilman E.R."/>
            <person name="Heiman D."/>
            <person name="Hepburn T."/>
            <person name="Howarth C."/>
            <person name="Jen D."/>
            <person name="Larson L."/>
            <person name="Mehta T."/>
            <person name="Neiman D."/>
            <person name="Pearson M."/>
            <person name="Roberts A."/>
            <person name="Saif S."/>
            <person name="Shea T."/>
            <person name="Shenoy N."/>
            <person name="Sisk P."/>
            <person name="Stolte C."/>
            <person name="Sykes S."/>
            <person name="Walk T."/>
            <person name="White J."/>
            <person name="Yandava C."/>
            <person name="Haas B."/>
            <person name="Nusbaum C."/>
            <person name="Birren B."/>
        </authorList>
    </citation>
    <scope>NUCLEOTIDE SEQUENCE [LARGE SCALE GENOMIC DNA]</scope>
    <source>
        <strain evidence="4">R3-111a-1</strain>
    </source>
</reference>
<evidence type="ECO:0000313" key="4">
    <source>
        <dbReference type="Proteomes" id="UP000006039"/>
    </source>
</evidence>
<proteinExistence type="predicted"/>
<dbReference type="HOGENOM" id="CLU_877298_0_0_1"/>
<evidence type="ECO:0000313" key="3">
    <source>
        <dbReference type="EnsemblFungi" id="EJT69208"/>
    </source>
</evidence>
<reference evidence="2" key="3">
    <citation type="submission" date="2010-09" db="EMBL/GenBank/DDBJ databases">
        <title>Annotation of Gaeumannomyces graminis var. tritici R3-111a-1.</title>
        <authorList>
            <consortium name="The Broad Institute Genome Sequencing Platform"/>
            <person name="Ma L.-J."/>
            <person name="Dead R."/>
            <person name="Young S.K."/>
            <person name="Zeng Q."/>
            <person name="Gargeya S."/>
            <person name="Fitzgerald M."/>
            <person name="Haas B."/>
            <person name="Abouelleil A."/>
            <person name="Alvarado L."/>
            <person name="Arachchi H.M."/>
            <person name="Berlin A."/>
            <person name="Brown A."/>
            <person name="Chapman S.B."/>
            <person name="Chen Z."/>
            <person name="Dunbar C."/>
            <person name="Freedman E."/>
            <person name="Gearin G."/>
            <person name="Gellesch M."/>
            <person name="Goldberg J."/>
            <person name="Griggs A."/>
            <person name="Gujja S."/>
            <person name="Heiman D."/>
            <person name="Howarth C."/>
            <person name="Larson L."/>
            <person name="Lui A."/>
            <person name="MacDonald P.J.P."/>
            <person name="Mehta T."/>
            <person name="Montmayeur A."/>
            <person name="Murphy C."/>
            <person name="Neiman D."/>
            <person name="Pearson M."/>
            <person name="Priest M."/>
            <person name="Roberts A."/>
            <person name="Saif S."/>
            <person name="Shea T."/>
            <person name="Shenoy N."/>
            <person name="Sisk P."/>
            <person name="Stolte C."/>
            <person name="Sykes S."/>
            <person name="Yandava C."/>
            <person name="Wortman J."/>
            <person name="Nusbaum C."/>
            <person name="Birren B."/>
        </authorList>
    </citation>
    <scope>NUCLEOTIDE SEQUENCE</scope>
    <source>
        <strain evidence="2">R3-111a-1</strain>
    </source>
</reference>
<dbReference type="EnsemblFungi" id="EJT69208">
    <property type="protein sequence ID" value="EJT69208"/>
    <property type="gene ID" value="GGTG_13317"/>
</dbReference>
<sequence>MVDAGVASRALIFRKAACTFVALPPMFPVFRKSLQPLRTIYASHTWTQQTLPFFTTMPPRAATVEDDESDHAVSHCGKPPKKRPYDPMSTLPQSPAVGEKSEPDQKPRSGSHVPYVEPEKSDRNKQRQSRRGHEGKERQDERRGHRSEKGRDEERWGHRGNERRDKEWGHRGKERRDEERPGHRSRGEEGWERGGEEGRERGGEEGRERRDEEERKRRSRGKKVQFTLFFDVAIFFVNDCEAIPVGGRIWEAAYRASVPTGGDKGAKVCNSSSGKTKAGKILKSVSAVAVRARCSFHLGYSVSAPAATKLRLAAPYR</sequence>
<accession>J3PII9</accession>
<reference evidence="3" key="4">
    <citation type="journal article" date="2015" name="G3 (Bethesda)">
        <title>Genome sequences of three phytopathogenic species of the Magnaporthaceae family of fungi.</title>
        <authorList>
            <person name="Okagaki L.H."/>
            <person name="Nunes C.C."/>
            <person name="Sailsbery J."/>
            <person name="Clay B."/>
            <person name="Brown D."/>
            <person name="John T."/>
            <person name="Oh Y."/>
            <person name="Young N."/>
            <person name="Fitzgerald M."/>
            <person name="Haas B.J."/>
            <person name="Zeng Q."/>
            <person name="Young S."/>
            <person name="Adiconis X."/>
            <person name="Fan L."/>
            <person name="Levin J.Z."/>
            <person name="Mitchell T.K."/>
            <person name="Okubara P.A."/>
            <person name="Farman M.L."/>
            <person name="Kohn L.M."/>
            <person name="Birren B."/>
            <person name="Ma L.-J."/>
            <person name="Dean R.A."/>
        </authorList>
    </citation>
    <scope>NUCLEOTIDE SEQUENCE</scope>
    <source>
        <strain evidence="3">R3-111a-1</strain>
    </source>
</reference>
<organism evidence="2">
    <name type="scientific">Gaeumannomyces tritici (strain R3-111a-1)</name>
    <name type="common">Wheat and barley take-all root rot fungus</name>
    <name type="synonym">Gaeumannomyces graminis var. tritici</name>
    <dbReference type="NCBI Taxonomy" id="644352"/>
    <lineage>
        <taxon>Eukaryota</taxon>
        <taxon>Fungi</taxon>
        <taxon>Dikarya</taxon>
        <taxon>Ascomycota</taxon>
        <taxon>Pezizomycotina</taxon>
        <taxon>Sordariomycetes</taxon>
        <taxon>Sordariomycetidae</taxon>
        <taxon>Magnaporthales</taxon>
        <taxon>Magnaporthaceae</taxon>
        <taxon>Gaeumannomyces</taxon>
    </lineage>
</organism>
<dbReference type="VEuPathDB" id="FungiDB:GGTG_13317"/>
<dbReference type="Proteomes" id="UP000006039">
    <property type="component" value="Unassembled WGS sequence"/>
</dbReference>
<dbReference type="EMBL" id="GL385405">
    <property type="protein sequence ID" value="EJT69208.1"/>
    <property type="molecule type" value="Genomic_DNA"/>
</dbReference>
<dbReference type="RefSeq" id="XP_009229487.1">
    <property type="nucleotide sequence ID" value="XM_009231223.1"/>
</dbReference>
<dbReference type="AlphaFoldDB" id="J3PII9"/>
<keyword evidence="4" id="KW-1185">Reference proteome</keyword>
<gene>
    <name evidence="3" type="primary">20353775</name>
    <name evidence="2" type="ORF">GGTG_13317</name>
</gene>
<evidence type="ECO:0000313" key="2">
    <source>
        <dbReference type="EMBL" id="EJT69208.1"/>
    </source>
</evidence>
<dbReference type="GeneID" id="20353775"/>
<dbReference type="eggNOG" id="ENOG502SBMV">
    <property type="taxonomic scope" value="Eukaryota"/>
</dbReference>
<protein>
    <submittedName>
        <fullName evidence="2 3">Uncharacterized protein</fullName>
    </submittedName>
</protein>
<evidence type="ECO:0000256" key="1">
    <source>
        <dbReference type="SAM" id="MobiDB-lite"/>
    </source>
</evidence>
<name>J3PII9_GAET3</name>
<feature type="region of interest" description="Disordered" evidence="1">
    <location>
        <begin position="63"/>
        <end position="218"/>
    </location>
</feature>
<reference evidence="3" key="5">
    <citation type="submission" date="2018-04" db="UniProtKB">
        <authorList>
            <consortium name="EnsemblFungi"/>
        </authorList>
    </citation>
    <scope>IDENTIFICATION</scope>
    <source>
        <strain evidence="3">R3-111a-1</strain>
    </source>
</reference>
<reference evidence="2" key="2">
    <citation type="submission" date="2010-07" db="EMBL/GenBank/DDBJ databases">
        <authorList>
            <consortium name="The Broad Institute Genome Sequencing Platform"/>
            <consortium name="Broad Institute Genome Sequencing Center for Infectious Disease"/>
            <person name="Ma L.-J."/>
            <person name="Dead R."/>
            <person name="Young S."/>
            <person name="Zeng Q."/>
            <person name="Koehrsen M."/>
            <person name="Alvarado L."/>
            <person name="Berlin A."/>
            <person name="Chapman S.B."/>
            <person name="Chen Z."/>
            <person name="Freedman E."/>
            <person name="Gellesch M."/>
            <person name="Goldberg J."/>
            <person name="Griggs A."/>
            <person name="Gujja S."/>
            <person name="Heilman E.R."/>
            <person name="Heiman D."/>
            <person name="Hepburn T."/>
            <person name="Howarth C."/>
            <person name="Jen D."/>
            <person name="Larson L."/>
            <person name="Mehta T."/>
            <person name="Neiman D."/>
            <person name="Pearson M."/>
            <person name="Roberts A."/>
            <person name="Saif S."/>
            <person name="Shea T."/>
            <person name="Shenoy N."/>
            <person name="Sisk P."/>
            <person name="Stolte C."/>
            <person name="Sykes S."/>
            <person name="Walk T."/>
            <person name="White J."/>
            <person name="Yandava C."/>
            <person name="Haas B."/>
            <person name="Nusbaum C."/>
            <person name="Birren B."/>
        </authorList>
    </citation>
    <scope>NUCLEOTIDE SEQUENCE</scope>
    <source>
        <strain evidence="2">R3-111a-1</strain>
    </source>
</reference>